<protein>
    <submittedName>
        <fullName evidence="1">Uncharacterized protein</fullName>
    </submittedName>
</protein>
<accession>X1LXH0</accession>
<sequence length="49" mass="5733">QQRLNSMATLKDQLNKLKDRFKKQHPELPESVERMKEVVEAAKASKKKP</sequence>
<gene>
    <name evidence="1" type="ORF">S06H3_29773</name>
</gene>
<dbReference type="AlphaFoldDB" id="X1LXH0"/>
<comment type="caution">
    <text evidence="1">The sequence shown here is derived from an EMBL/GenBank/DDBJ whole genome shotgun (WGS) entry which is preliminary data.</text>
</comment>
<organism evidence="1">
    <name type="scientific">marine sediment metagenome</name>
    <dbReference type="NCBI Taxonomy" id="412755"/>
    <lineage>
        <taxon>unclassified sequences</taxon>
        <taxon>metagenomes</taxon>
        <taxon>ecological metagenomes</taxon>
    </lineage>
</organism>
<reference evidence="1" key="1">
    <citation type="journal article" date="2014" name="Front. Microbiol.">
        <title>High frequency of phylogenetically diverse reductive dehalogenase-homologous genes in deep subseafloor sedimentary metagenomes.</title>
        <authorList>
            <person name="Kawai M."/>
            <person name="Futagami T."/>
            <person name="Toyoda A."/>
            <person name="Takaki Y."/>
            <person name="Nishi S."/>
            <person name="Hori S."/>
            <person name="Arai W."/>
            <person name="Tsubouchi T."/>
            <person name="Morono Y."/>
            <person name="Uchiyama I."/>
            <person name="Ito T."/>
            <person name="Fujiyama A."/>
            <person name="Inagaki F."/>
            <person name="Takami H."/>
        </authorList>
    </citation>
    <scope>NUCLEOTIDE SEQUENCE</scope>
    <source>
        <strain evidence="1">Expedition CK06-06</strain>
    </source>
</reference>
<proteinExistence type="predicted"/>
<name>X1LXH0_9ZZZZ</name>
<feature type="non-terminal residue" evidence="1">
    <location>
        <position position="1"/>
    </location>
</feature>
<evidence type="ECO:0000313" key="1">
    <source>
        <dbReference type="EMBL" id="GAI23778.1"/>
    </source>
</evidence>
<dbReference type="EMBL" id="BARV01017475">
    <property type="protein sequence ID" value="GAI23778.1"/>
    <property type="molecule type" value="Genomic_DNA"/>
</dbReference>